<proteinExistence type="predicted"/>
<dbReference type="Gene3D" id="3.30.70.2660">
    <property type="match status" value="1"/>
</dbReference>
<dbReference type="RefSeq" id="WP_353541092.1">
    <property type="nucleotide sequence ID" value="NZ_BAABRN010000006.1"/>
</dbReference>
<dbReference type="NCBIfam" id="TIGR02593">
    <property type="entry name" value="CRISPR_cas5"/>
    <property type="match status" value="1"/>
</dbReference>
<protein>
    <submittedName>
        <fullName evidence="2">CRISPR pre-crRNA endoribonuclease Cas5d</fullName>
    </submittedName>
</protein>
<accession>A0ABP9V759</accession>
<comment type="caution">
    <text evidence="2">The sequence shown here is derived from an EMBL/GenBank/DDBJ whole genome shotgun (WGS) entry which is preliminary data.</text>
</comment>
<keyword evidence="1" id="KW-0051">Antiviral defense</keyword>
<dbReference type="EMBL" id="BAABRN010000006">
    <property type="protein sequence ID" value="GAA5501118.1"/>
    <property type="molecule type" value="Genomic_DNA"/>
</dbReference>
<evidence type="ECO:0000313" key="2">
    <source>
        <dbReference type="EMBL" id="GAA5501118.1"/>
    </source>
</evidence>
<organism evidence="2 3">
    <name type="scientific">Deinococcus xinjiangensis</name>
    <dbReference type="NCBI Taxonomy" id="457454"/>
    <lineage>
        <taxon>Bacteria</taxon>
        <taxon>Thermotogati</taxon>
        <taxon>Deinococcota</taxon>
        <taxon>Deinococci</taxon>
        <taxon>Deinococcales</taxon>
        <taxon>Deinococcaceae</taxon>
        <taxon>Deinococcus</taxon>
    </lineage>
</organism>
<reference evidence="2 3" key="1">
    <citation type="submission" date="2024-02" db="EMBL/GenBank/DDBJ databases">
        <title>Deinococcus xinjiangensis NBRC 107630.</title>
        <authorList>
            <person name="Ichikawa N."/>
            <person name="Katano-Makiyama Y."/>
            <person name="Hidaka K."/>
        </authorList>
    </citation>
    <scope>NUCLEOTIDE SEQUENCE [LARGE SCALE GENOMIC DNA]</scope>
    <source>
        <strain evidence="2 3">NBRC 107630</strain>
    </source>
</reference>
<dbReference type="InterPro" id="IPR013422">
    <property type="entry name" value="CRISPR-assoc_prot_Cas5_N"/>
</dbReference>
<evidence type="ECO:0000256" key="1">
    <source>
        <dbReference type="ARBA" id="ARBA00023118"/>
    </source>
</evidence>
<dbReference type="Proteomes" id="UP001458946">
    <property type="component" value="Unassembled WGS sequence"/>
</dbReference>
<evidence type="ECO:0000313" key="3">
    <source>
        <dbReference type="Proteomes" id="UP001458946"/>
    </source>
</evidence>
<sequence length="233" mass="26668">MTQLIPSDPIFLHVWGKAASFTRYDTPAETDTYPMLTVPAADGILSSIHWHPGFHYEIRSIRVLSPVQIYARQGSELAVMKTRGAVVPKESTPRMRRIIHQPSYLIEARMMFRARELKAGEVGKHWDILHRRVQHGQAFEQPFLGLREFPCHFKVGEPDTPAWDADADLGPLPLFVEDVEDSQGPLSLTRHERDMESGEWQRVTYQGRVQAHYFDGVVRGGVLHVPAYRERFA</sequence>
<keyword evidence="3" id="KW-1185">Reference proteome</keyword>
<dbReference type="InterPro" id="IPR021124">
    <property type="entry name" value="CRISPR-assoc_prot_Cas5"/>
</dbReference>
<gene>
    <name evidence="2" type="primary">cas5d_1</name>
    <name evidence="2" type="ORF">Dxin01_00849</name>
</gene>
<dbReference type="Pfam" id="PF09704">
    <property type="entry name" value="Cas_Cas5d"/>
    <property type="match status" value="1"/>
</dbReference>
<name>A0ABP9V759_9DEIO</name>